<comment type="caution">
    <text evidence="1">The sequence shown here is derived from an EMBL/GenBank/DDBJ whole genome shotgun (WGS) entry which is preliminary data.</text>
</comment>
<accession>A0AAV7UHV3</accession>
<reference evidence="1" key="1">
    <citation type="journal article" date="2022" name="bioRxiv">
        <title>Sequencing and chromosome-scale assembly of the giantPleurodeles waltlgenome.</title>
        <authorList>
            <person name="Brown T."/>
            <person name="Elewa A."/>
            <person name="Iarovenko S."/>
            <person name="Subramanian E."/>
            <person name="Araus A.J."/>
            <person name="Petzold A."/>
            <person name="Susuki M."/>
            <person name="Suzuki K.-i.T."/>
            <person name="Hayashi T."/>
            <person name="Toyoda A."/>
            <person name="Oliveira C."/>
            <person name="Osipova E."/>
            <person name="Leigh N.D."/>
            <person name="Simon A."/>
            <person name="Yun M.H."/>
        </authorList>
    </citation>
    <scope>NUCLEOTIDE SEQUENCE</scope>
    <source>
        <strain evidence="1">20211129_DDA</strain>
        <tissue evidence="1">Liver</tissue>
    </source>
</reference>
<dbReference type="EMBL" id="JANPWB010000005">
    <property type="protein sequence ID" value="KAJ1188428.1"/>
    <property type="molecule type" value="Genomic_DNA"/>
</dbReference>
<organism evidence="1 2">
    <name type="scientific">Pleurodeles waltl</name>
    <name type="common">Iberian ribbed newt</name>
    <dbReference type="NCBI Taxonomy" id="8319"/>
    <lineage>
        <taxon>Eukaryota</taxon>
        <taxon>Metazoa</taxon>
        <taxon>Chordata</taxon>
        <taxon>Craniata</taxon>
        <taxon>Vertebrata</taxon>
        <taxon>Euteleostomi</taxon>
        <taxon>Amphibia</taxon>
        <taxon>Batrachia</taxon>
        <taxon>Caudata</taxon>
        <taxon>Salamandroidea</taxon>
        <taxon>Salamandridae</taxon>
        <taxon>Pleurodelinae</taxon>
        <taxon>Pleurodeles</taxon>
    </lineage>
</organism>
<evidence type="ECO:0000313" key="1">
    <source>
        <dbReference type="EMBL" id="KAJ1188428.1"/>
    </source>
</evidence>
<gene>
    <name evidence="1" type="ORF">NDU88_005189</name>
</gene>
<dbReference type="Proteomes" id="UP001066276">
    <property type="component" value="Chromosome 3_1"/>
</dbReference>
<name>A0AAV7UHV3_PLEWA</name>
<keyword evidence="2" id="KW-1185">Reference proteome</keyword>
<proteinExistence type="predicted"/>
<protein>
    <submittedName>
        <fullName evidence="1">Uncharacterized protein</fullName>
    </submittedName>
</protein>
<evidence type="ECO:0000313" key="2">
    <source>
        <dbReference type="Proteomes" id="UP001066276"/>
    </source>
</evidence>
<dbReference type="AlphaFoldDB" id="A0AAV7UHV3"/>
<sequence>MLWPTGAAGDHLSVSPGTQNLEMALAPTIHNYKLNKILEVIEAAGQDLRTRADVMEVSLLSEEQKKLSARVTSTESDLRDFQPSLSEMEVTVRSLTDKVRKLGRREKDSEYRSQRNNIQMAGFPDGGKSQMSSNSLRLGWLKLWE</sequence>